<dbReference type="EMBL" id="FNAB01000006">
    <property type="protein sequence ID" value="SDD72194.1"/>
    <property type="molecule type" value="Genomic_DNA"/>
</dbReference>
<dbReference type="AlphaFoldDB" id="A0A1G6X2C9"/>
<dbReference type="InterPro" id="IPR010998">
    <property type="entry name" value="Integrase_recombinase_N"/>
</dbReference>
<dbReference type="STRING" id="168276.SAMN05444580_10662"/>
<name>A0A1G6X2C9_9NOCA</name>
<dbReference type="RefSeq" id="WP_169888399.1">
    <property type="nucleotide sequence ID" value="NZ_FNAB01000006.1"/>
</dbReference>
<dbReference type="SUPFAM" id="SSF56349">
    <property type="entry name" value="DNA breaking-rejoining enzymes"/>
    <property type="match status" value="1"/>
</dbReference>
<dbReference type="Gene3D" id="1.10.150.130">
    <property type="match status" value="1"/>
</dbReference>
<evidence type="ECO:0000313" key="4">
    <source>
        <dbReference type="Proteomes" id="UP000199417"/>
    </source>
</evidence>
<sequence length="143" mass="15303">MTDSTTITALVTTHLLRLEDEGRAAATMDTYRFAAGKLESKLGGVRVSEATAGRIDSAIRAMSKAHGPTMARQAKTILRGALGIAVIAGALDSNPVRDVSPIKSKTPRRVHDHTLPTSCARCSSRSASRTTARRTIWSTRSRS</sequence>
<dbReference type="GO" id="GO:0003677">
    <property type="term" value="F:DNA binding"/>
    <property type="evidence" value="ECO:0007669"/>
    <property type="project" value="UniProtKB-KW"/>
</dbReference>
<dbReference type="Proteomes" id="UP000199417">
    <property type="component" value="Unassembled WGS sequence"/>
</dbReference>
<feature type="region of interest" description="Disordered" evidence="2">
    <location>
        <begin position="123"/>
        <end position="143"/>
    </location>
</feature>
<keyword evidence="1" id="KW-0238">DNA-binding</keyword>
<proteinExistence type="predicted"/>
<evidence type="ECO:0000256" key="1">
    <source>
        <dbReference type="ARBA" id="ARBA00023125"/>
    </source>
</evidence>
<evidence type="ECO:0000256" key="2">
    <source>
        <dbReference type="SAM" id="MobiDB-lite"/>
    </source>
</evidence>
<organism evidence="3 4">
    <name type="scientific">Rhodococcus tukisamuensis</name>
    <dbReference type="NCBI Taxonomy" id="168276"/>
    <lineage>
        <taxon>Bacteria</taxon>
        <taxon>Bacillati</taxon>
        <taxon>Actinomycetota</taxon>
        <taxon>Actinomycetes</taxon>
        <taxon>Mycobacteriales</taxon>
        <taxon>Nocardiaceae</taxon>
        <taxon>Rhodococcus</taxon>
    </lineage>
</organism>
<gene>
    <name evidence="3" type="ORF">SAMN05444580_10662</name>
</gene>
<evidence type="ECO:0000313" key="3">
    <source>
        <dbReference type="EMBL" id="SDD72194.1"/>
    </source>
</evidence>
<dbReference type="InterPro" id="IPR011010">
    <property type="entry name" value="DNA_brk_join_enz"/>
</dbReference>
<keyword evidence="4" id="KW-1185">Reference proteome</keyword>
<evidence type="ECO:0008006" key="5">
    <source>
        <dbReference type="Google" id="ProtNLM"/>
    </source>
</evidence>
<accession>A0A1G6X2C9</accession>
<protein>
    <recommendedName>
        <fullName evidence="5">Core-binding (CB) domain-containing protein</fullName>
    </recommendedName>
</protein>
<reference evidence="3 4" key="1">
    <citation type="submission" date="2016-10" db="EMBL/GenBank/DDBJ databases">
        <authorList>
            <person name="de Groot N.N."/>
        </authorList>
    </citation>
    <scope>NUCLEOTIDE SEQUENCE [LARGE SCALE GENOMIC DNA]</scope>
    <source>
        <strain evidence="3 4">JCM 11308</strain>
    </source>
</reference>